<evidence type="ECO:0000256" key="3">
    <source>
        <dbReference type="ARBA" id="ARBA00009196"/>
    </source>
</evidence>
<feature type="domain" description="RIO kinase" evidence="20">
    <location>
        <begin position="137"/>
        <end position="385"/>
    </location>
</feature>
<dbReference type="FunFam" id="3.30.200.20:FF:000148">
    <property type="entry name" value="Serine/threonine-protein kinase RIO1"/>
    <property type="match status" value="1"/>
</dbReference>
<dbReference type="InterPro" id="IPR051272">
    <property type="entry name" value="RIO-type_Ser/Thr_kinase"/>
</dbReference>
<evidence type="ECO:0000256" key="9">
    <source>
        <dbReference type="ARBA" id="ARBA00022679"/>
    </source>
</evidence>
<feature type="region of interest" description="Disordered" evidence="19">
    <location>
        <begin position="61"/>
        <end position="91"/>
    </location>
</feature>
<dbReference type="InterPro" id="IPR018935">
    <property type="entry name" value="RIO_kinase_CS"/>
</dbReference>
<dbReference type="GO" id="GO:0004674">
    <property type="term" value="F:protein serine/threonine kinase activity"/>
    <property type="evidence" value="ECO:0007669"/>
    <property type="project" value="UniProtKB-KW"/>
</dbReference>
<keyword evidence="8" id="KW-0723">Serine/threonine-protein kinase</keyword>
<feature type="compositionally biased region" description="Polar residues" evidence="19">
    <location>
        <begin position="77"/>
        <end position="91"/>
    </location>
</feature>
<keyword evidence="10" id="KW-0479">Metal-binding</keyword>
<evidence type="ECO:0000256" key="14">
    <source>
        <dbReference type="ARBA" id="ARBA00022840"/>
    </source>
</evidence>
<name>A0AAD6PWZ9_9ROSI</name>
<dbReference type="Pfam" id="PF01163">
    <property type="entry name" value="RIO1"/>
    <property type="match status" value="1"/>
</dbReference>
<sequence length="915" mass="104098">MSDTQRSIDQLEPLTSSNEAKPEVEEQVSEDEDSWSSDSEIADALDWLDTRNDDDSIDSSITLNSRRPNAHGGLHSRPNSSTLQPLSNRNQKFSHHIRASPLEEWEGRVKVGMSNSVTTAIRHSVREMAIGKTRNTEKADRATVEQAIDPRTRMVLFKMLNRGVFNDINGCISTGKEANVYHATKTDGQELAIKVYKTSVLVFKADLVVKKGVIVTDRDRYVQGDYRFRHGYCKHNPRKMVKTWAEKEMRNLLRLKAAGIRCPTPVLLRLHVLVMEFIGKAGWAAPRLKDAALSLDKLREGYMEMIITMRALYQKCKLVHGDLSEYNILYLEGRLYIIDVSQAVDLDHPHALDFLREDCLHVSDFFKKHGVAVMTIRELFDFIVDPTINDESIDSYLEEVQQKILTRDLTAEDEIADSVFVQSYIPKTLDDVKHAEEDVNRITSGNDTGDMYYKTITGLKEALSNSSAAQQEMQQVDANPVEESSVIQDGHSNSPESESDPGTDSEEEGSGDSDGSDSSSETEKQDPADKKAARKENKKKVKEEKREARKTKTPKAIKKRKKKMAKAKKTSSYSQQSLEPPNELHIISLVNGGRDLGSEQNPNQSQEWETMARLWLSAFSGVEAVSTMEVETWIDSNYSSLPSDLQSMPRSDLIDRLLSIQKYMRLPTQNQVTETNQVDVPHARFQRTDQWLPVYSWLESLDKDEVVKSKDISDWLTENPEIREQLFSRHSRYHLMHYIKKCHVKILKRRERKKGVQLTGNPTSPKFQKNVEVKELAPVPMINPLNNIPKDSELYVAKRNEAHQKYEILLELEKKLTPYFSKRQAKLTQNVSSIENGEPVGLTSLPTGTLTFAMAQIYKACLVSKFDCKMVQLQELIHSDSPSVRQWPGFKAVARDVFVLGASWERGRTCQSSRW</sequence>
<dbReference type="AlphaFoldDB" id="A0AAD6PWZ9"/>
<evidence type="ECO:0000313" key="22">
    <source>
        <dbReference type="Proteomes" id="UP001164929"/>
    </source>
</evidence>
<keyword evidence="11" id="KW-0547">Nucleotide-binding</keyword>
<keyword evidence="13" id="KW-0378">Hydrolase</keyword>
<dbReference type="InterPro" id="IPR011009">
    <property type="entry name" value="Kinase-like_dom_sf"/>
</dbReference>
<accession>A0AAD6PWZ9</accession>
<evidence type="ECO:0000256" key="12">
    <source>
        <dbReference type="ARBA" id="ARBA00022777"/>
    </source>
</evidence>
<evidence type="ECO:0000256" key="16">
    <source>
        <dbReference type="ARBA" id="ARBA00047899"/>
    </source>
</evidence>
<dbReference type="SUPFAM" id="SSF56112">
    <property type="entry name" value="Protein kinase-like (PK-like)"/>
    <property type="match status" value="1"/>
</dbReference>
<dbReference type="SMART" id="SM00090">
    <property type="entry name" value="RIO"/>
    <property type="match status" value="1"/>
</dbReference>
<evidence type="ECO:0000256" key="17">
    <source>
        <dbReference type="ARBA" id="ARBA00048679"/>
    </source>
</evidence>
<feature type="compositionally biased region" description="Acidic residues" evidence="19">
    <location>
        <begin position="25"/>
        <end position="42"/>
    </location>
</feature>
<dbReference type="GO" id="GO:0005737">
    <property type="term" value="C:cytoplasm"/>
    <property type="evidence" value="ECO:0007669"/>
    <property type="project" value="UniProtKB-SubCell"/>
</dbReference>
<feature type="compositionally biased region" description="Acidic residues" evidence="19">
    <location>
        <begin position="497"/>
        <end position="515"/>
    </location>
</feature>
<dbReference type="GO" id="GO:0005524">
    <property type="term" value="F:ATP binding"/>
    <property type="evidence" value="ECO:0007669"/>
    <property type="project" value="UniProtKB-KW"/>
</dbReference>
<proteinExistence type="inferred from homology"/>
<evidence type="ECO:0000313" key="21">
    <source>
        <dbReference type="EMBL" id="KAJ6970764.1"/>
    </source>
</evidence>
<dbReference type="PROSITE" id="PS01245">
    <property type="entry name" value="RIO1"/>
    <property type="match status" value="1"/>
</dbReference>
<keyword evidence="15" id="KW-0460">Magnesium</keyword>
<comment type="catalytic activity">
    <reaction evidence="16">
        <text>L-threonyl-[protein] + ATP = O-phospho-L-threonyl-[protein] + ADP + H(+)</text>
        <dbReference type="Rhea" id="RHEA:46608"/>
        <dbReference type="Rhea" id="RHEA-COMP:11060"/>
        <dbReference type="Rhea" id="RHEA-COMP:11605"/>
        <dbReference type="ChEBI" id="CHEBI:15378"/>
        <dbReference type="ChEBI" id="CHEBI:30013"/>
        <dbReference type="ChEBI" id="CHEBI:30616"/>
        <dbReference type="ChEBI" id="CHEBI:61977"/>
        <dbReference type="ChEBI" id="CHEBI:456216"/>
        <dbReference type="EC" id="2.7.11.1"/>
    </reaction>
</comment>
<dbReference type="PANTHER" id="PTHR45723">
    <property type="entry name" value="SERINE/THREONINE-PROTEIN KINASE RIO1"/>
    <property type="match status" value="1"/>
</dbReference>
<evidence type="ECO:0000256" key="4">
    <source>
        <dbReference type="ARBA" id="ARBA00012513"/>
    </source>
</evidence>
<keyword evidence="12" id="KW-0418">Kinase</keyword>
<gene>
    <name evidence="21" type="ORF">NC653_035137</name>
</gene>
<dbReference type="Gene3D" id="3.30.200.20">
    <property type="entry name" value="Phosphorylase Kinase, domain 1"/>
    <property type="match status" value="1"/>
</dbReference>
<comment type="caution">
    <text evidence="21">The sequence shown here is derived from an EMBL/GenBank/DDBJ whole genome shotgun (WGS) entry which is preliminary data.</text>
</comment>
<reference evidence="21" key="1">
    <citation type="journal article" date="2023" name="Mol. Ecol. Resour.">
        <title>Chromosome-level genome assembly of a triploid poplar Populus alba 'Berolinensis'.</title>
        <authorList>
            <person name="Chen S."/>
            <person name="Yu Y."/>
            <person name="Wang X."/>
            <person name="Wang S."/>
            <person name="Zhang T."/>
            <person name="Zhou Y."/>
            <person name="He R."/>
            <person name="Meng N."/>
            <person name="Wang Y."/>
            <person name="Liu W."/>
            <person name="Liu Z."/>
            <person name="Liu J."/>
            <person name="Guo Q."/>
            <person name="Huang H."/>
            <person name="Sederoff R.R."/>
            <person name="Wang G."/>
            <person name="Qu G."/>
            <person name="Chen S."/>
        </authorList>
    </citation>
    <scope>NUCLEOTIDE SEQUENCE</scope>
    <source>
        <strain evidence="21">SC-2020</strain>
    </source>
</reference>
<dbReference type="Proteomes" id="UP001164929">
    <property type="component" value="Chromosome 15"/>
</dbReference>
<evidence type="ECO:0000256" key="13">
    <source>
        <dbReference type="ARBA" id="ARBA00022801"/>
    </source>
</evidence>
<dbReference type="Gene3D" id="1.10.510.10">
    <property type="entry name" value="Transferase(Phosphotransferase) domain 1"/>
    <property type="match status" value="1"/>
</dbReference>
<evidence type="ECO:0000256" key="10">
    <source>
        <dbReference type="ARBA" id="ARBA00022723"/>
    </source>
</evidence>
<comment type="cofactor">
    <cofactor evidence="1">
        <name>Mg(2+)</name>
        <dbReference type="ChEBI" id="CHEBI:18420"/>
    </cofactor>
</comment>
<keyword evidence="9" id="KW-0808">Transferase</keyword>
<evidence type="ECO:0000256" key="15">
    <source>
        <dbReference type="ARBA" id="ARBA00022842"/>
    </source>
</evidence>
<dbReference type="InterPro" id="IPR018934">
    <property type="entry name" value="RIO_dom"/>
</dbReference>
<feature type="region of interest" description="Disordered" evidence="19">
    <location>
        <begin position="1"/>
        <end position="42"/>
    </location>
</feature>
<evidence type="ECO:0000256" key="2">
    <source>
        <dbReference type="ARBA" id="ARBA00004496"/>
    </source>
</evidence>
<keyword evidence="14" id="KW-0067">ATP-binding</keyword>
<dbReference type="InterPro" id="IPR000687">
    <property type="entry name" value="RIO_kinase"/>
</dbReference>
<feature type="region of interest" description="Disordered" evidence="19">
    <location>
        <begin position="465"/>
        <end position="580"/>
    </location>
</feature>
<comment type="subcellular location">
    <subcellularLocation>
        <location evidence="2">Cytoplasm</location>
    </subcellularLocation>
</comment>
<dbReference type="GO" id="GO:0016787">
    <property type="term" value="F:hydrolase activity"/>
    <property type="evidence" value="ECO:0007669"/>
    <property type="project" value="UniProtKB-KW"/>
</dbReference>
<feature type="compositionally biased region" description="Polar residues" evidence="19">
    <location>
        <begin position="465"/>
        <end position="477"/>
    </location>
</feature>
<comment type="catalytic activity">
    <reaction evidence="17">
        <text>L-seryl-[protein] + ATP = O-phospho-L-seryl-[protein] + ADP + H(+)</text>
        <dbReference type="Rhea" id="RHEA:17989"/>
        <dbReference type="Rhea" id="RHEA-COMP:9863"/>
        <dbReference type="Rhea" id="RHEA-COMP:11604"/>
        <dbReference type="ChEBI" id="CHEBI:15378"/>
        <dbReference type="ChEBI" id="CHEBI:29999"/>
        <dbReference type="ChEBI" id="CHEBI:30616"/>
        <dbReference type="ChEBI" id="CHEBI:83421"/>
        <dbReference type="ChEBI" id="CHEBI:456216"/>
        <dbReference type="EC" id="2.7.11.1"/>
    </reaction>
</comment>
<feature type="compositionally biased region" description="Polar residues" evidence="19">
    <location>
        <begin position="1"/>
        <end position="19"/>
    </location>
</feature>
<evidence type="ECO:0000256" key="5">
    <source>
        <dbReference type="ARBA" id="ARBA00016038"/>
    </source>
</evidence>
<keyword evidence="22" id="KW-1185">Reference proteome</keyword>
<evidence type="ECO:0000256" key="18">
    <source>
        <dbReference type="ARBA" id="ARBA00068838"/>
    </source>
</evidence>
<keyword evidence="7" id="KW-0690">Ribosome biogenesis</keyword>
<evidence type="ECO:0000256" key="8">
    <source>
        <dbReference type="ARBA" id="ARBA00022527"/>
    </source>
</evidence>
<dbReference type="GO" id="GO:0046872">
    <property type="term" value="F:metal ion binding"/>
    <property type="evidence" value="ECO:0007669"/>
    <property type="project" value="UniProtKB-KW"/>
</dbReference>
<evidence type="ECO:0000256" key="6">
    <source>
        <dbReference type="ARBA" id="ARBA00022490"/>
    </source>
</evidence>
<dbReference type="EC" id="2.7.11.1" evidence="4"/>
<evidence type="ECO:0000256" key="19">
    <source>
        <dbReference type="SAM" id="MobiDB-lite"/>
    </source>
</evidence>
<organism evidence="21 22">
    <name type="scientific">Populus alba x Populus x berolinensis</name>
    <dbReference type="NCBI Taxonomy" id="444605"/>
    <lineage>
        <taxon>Eukaryota</taxon>
        <taxon>Viridiplantae</taxon>
        <taxon>Streptophyta</taxon>
        <taxon>Embryophyta</taxon>
        <taxon>Tracheophyta</taxon>
        <taxon>Spermatophyta</taxon>
        <taxon>Magnoliopsida</taxon>
        <taxon>eudicotyledons</taxon>
        <taxon>Gunneridae</taxon>
        <taxon>Pentapetalae</taxon>
        <taxon>rosids</taxon>
        <taxon>fabids</taxon>
        <taxon>Malpighiales</taxon>
        <taxon>Salicaceae</taxon>
        <taxon>Saliceae</taxon>
        <taxon>Populus</taxon>
    </lineage>
</organism>
<keyword evidence="6" id="KW-0963">Cytoplasm</keyword>
<evidence type="ECO:0000259" key="20">
    <source>
        <dbReference type="SMART" id="SM00090"/>
    </source>
</evidence>
<comment type="similarity">
    <text evidence="3">Belongs to the protein kinase superfamily. RIO-type Ser/Thr kinase family.</text>
</comment>
<evidence type="ECO:0000256" key="1">
    <source>
        <dbReference type="ARBA" id="ARBA00001946"/>
    </source>
</evidence>
<dbReference type="EMBL" id="JAQIZT010000015">
    <property type="protein sequence ID" value="KAJ6970764.1"/>
    <property type="molecule type" value="Genomic_DNA"/>
</dbReference>
<evidence type="ECO:0000256" key="7">
    <source>
        <dbReference type="ARBA" id="ARBA00022517"/>
    </source>
</evidence>
<evidence type="ECO:0000256" key="11">
    <source>
        <dbReference type="ARBA" id="ARBA00022741"/>
    </source>
</evidence>
<dbReference type="GO" id="GO:0042254">
    <property type="term" value="P:ribosome biogenesis"/>
    <property type="evidence" value="ECO:0007669"/>
    <property type="project" value="UniProtKB-KW"/>
</dbReference>
<feature type="compositionally biased region" description="Basic and acidic residues" evidence="19">
    <location>
        <begin position="521"/>
        <end position="547"/>
    </location>
</feature>
<feature type="compositionally biased region" description="Basic residues" evidence="19">
    <location>
        <begin position="548"/>
        <end position="569"/>
    </location>
</feature>
<dbReference type="CDD" id="cd05147">
    <property type="entry name" value="RIO1_euk"/>
    <property type="match status" value="1"/>
</dbReference>
<protein>
    <recommendedName>
        <fullName evidence="5">Serine/threonine-protein kinase RIO1</fullName>
        <ecNumber evidence="4">2.7.11.1</ecNumber>
    </recommendedName>
    <alternativeName>
        <fullName evidence="18">Serine/threonine-protein kinase rio1</fullName>
    </alternativeName>
</protein>